<reference evidence="12" key="1">
    <citation type="submission" date="2019-04" db="EMBL/GenBank/DDBJ databases">
        <authorList>
            <person name="Sheng S."/>
        </authorList>
    </citation>
    <scope>NUCLEOTIDE SEQUENCE</scope>
</reference>
<dbReference type="GO" id="GO:0005886">
    <property type="term" value="C:plasma membrane"/>
    <property type="evidence" value="ECO:0007669"/>
    <property type="project" value="UniProtKB-SubCell"/>
</dbReference>
<gene>
    <name evidence="12" type="primary">OR26</name>
</gene>
<feature type="transmembrane region" description="Helical" evidence="11">
    <location>
        <begin position="264"/>
        <end position="291"/>
    </location>
</feature>
<evidence type="ECO:0000256" key="5">
    <source>
        <dbReference type="ARBA" id="ARBA00022725"/>
    </source>
</evidence>
<protein>
    <submittedName>
        <fullName evidence="12">Olfactory receptor</fullName>
    </submittedName>
</protein>
<keyword evidence="5" id="KW-0552">Olfaction</keyword>
<keyword evidence="7 11" id="KW-0472">Membrane</keyword>
<evidence type="ECO:0000256" key="8">
    <source>
        <dbReference type="ARBA" id="ARBA00023170"/>
    </source>
</evidence>
<keyword evidence="6 11" id="KW-1133">Transmembrane helix</keyword>
<dbReference type="PANTHER" id="PTHR21137:SF35">
    <property type="entry name" value="ODORANT RECEPTOR 19A-RELATED"/>
    <property type="match status" value="1"/>
</dbReference>
<name>A0A6M3GWM3_GLYPY</name>
<evidence type="ECO:0000256" key="4">
    <source>
        <dbReference type="ARBA" id="ARBA00022692"/>
    </source>
</evidence>
<evidence type="ECO:0000256" key="11">
    <source>
        <dbReference type="SAM" id="Phobius"/>
    </source>
</evidence>
<accession>A0A6M3GWM3</accession>
<comment type="subcellular location">
    <subcellularLocation>
        <location evidence="1">Cell membrane</location>
        <topology evidence="1">Multi-pass membrane protein</topology>
    </subcellularLocation>
</comment>
<evidence type="ECO:0000256" key="3">
    <source>
        <dbReference type="ARBA" id="ARBA00022606"/>
    </source>
</evidence>
<dbReference type="EMBL" id="MK821017">
    <property type="protein sequence ID" value="QIJ45804.1"/>
    <property type="molecule type" value="mRNA"/>
</dbReference>
<keyword evidence="8 12" id="KW-0675">Receptor</keyword>
<dbReference type="GO" id="GO:0007165">
    <property type="term" value="P:signal transduction"/>
    <property type="evidence" value="ECO:0007669"/>
    <property type="project" value="UniProtKB-KW"/>
</dbReference>
<evidence type="ECO:0000256" key="10">
    <source>
        <dbReference type="SAM" id="Coils"/>
    </source>
</evidence>
<dbReference type="Pfam" id="PF02949">
    <property type="entry name" value="7tm_6"/>
    <property type="match status" value="1"/>
</dbReference>
<keyword evidence="4 11" id="KW-0812">Transmembrane</keyword>
<dbReference type="PANTHER" id="PTHR21137">
    <property type="entry name" value="ODORANT RECEPTOR"/>
    <property type="match status" value="1"/>
</dbReference>
<feature type="transmembrane region" description="Helical" evidence="11">
    <location>
        <begin position="132"/>
        <end position="151"/>
    </location>
</feature>
<keyword evidence="2" id="KW-1003">Cell membrane</keyword>
<feature type="transmembrane region" description="Helical" evidence="11">
    <location>
        <begin position="186"/>
        <end position="208"/>
    </location>
</feature>
<dbReference type="InterPro" id="IPR004117">
    <property type="entry name" value="7tm6_olfct_rcpt"/>
</dbReference>
<evidence type="ECO:0000256" key="2">
    <source>
        <dbReference type="ARBA" id="ARBA00022475"/>
    </source>
</evidence>
<feature type="coiled-coil region" evidence="10">
    <location>
        <begin position="214"/>
        <end position="241"/>
    </location>
</feature>
<evidence type="ECO:0000256" key="7">
    <source>
        <dbReference type="ARBA" id="ARBA00023136"/>
    </source>
</evidence>
<proteinExistence type="evidence at transcript level"/>
<evidence type="ECO:0000256" key="6">
    <source>
        <dbReference type="ARBA" id="ARBA00022989"/>
    </source>
</evidence>
<dbReference type="GO" id="GO:0004984">
    <property type="term" value="F:olfactory receptor activity"/>
    <property type="evidence" value="ECO:0007669"/>
    <property type="project" value="InterPro"/>
</dbReference>
<evidence type="ECO:0000256" key="9">
    <source>
        <dbReference type="ARBA" id="ARBA00023224"/>
    </source>
</evidence>
<organism evidence="12">
    <name type="scientific">Glyphodes pyloalis</name>
    <name type="common">Lesser mulberry snout moth</name>
    <dbReference type="NCBI Taxonomy" id="1242752"/>
    <lineage>
        <taxon>Eukaryota</taxon>
        <taxon>Metazoa</taxon>
        <taxon>Ecdysozoa</taxon>
        <taxon>Arthropoda</taxon>
        <taxon>Hexapoda</taxon>
        <taxon>Insecta</taxon>
        <taxon>Pterygota</taxon>
        <taxon>Neoptera</taxon>
        <taxon>Endopterygota</taxon>
        <taxon>Lepidoptera</taxon>
        <taxon>Glossata</taxon>
        <taxon>Ditrysia</taxon>
        <taxon>Pyraloidea</taxon>
        <taxon>Crambidae</taxon>
        <taxon>Spilomelinae</taxon>
        <taxon>Glyphodes</taxon>
    </lineage>
</organism>
<evidence type="ECO:0000313" key="12">
    <source>
        <dbReference type="EMBL" id="QIJ45804.1"/>
    </source>
</evidence>
<keyword evidence="10" id="KW-0175">Coiled coil</keyword>
<evidence type="ECO:0000256" key="1">
    <source>
        <dbReference type="ARBA" id="ARBA00004651"/>
    </source>
</evidence>
<sequence length="330" mass="37699">MSMASSCVVPHLKILRRVGFIGLQPPRPNAPGASPRARRLHNFYCWFTLVGTSFHVLQHLICAYQGRHDVAGLSRTLYEMFSFCTCVSKQVAIRVHQRRVDLLLAALDDPLYNQPGERFARMMRETAKGAKMIMRTFYSCGVCTVTLWLTFPVVHRLKGNYVEFPFWTFVDYTEPKMFALVALHSAYMTALLSMGNTTTDVFIGSLLYQCTTQLRILRINFESLTERARKLSEELNESYETTLRKLLVECIQHFQKIADMTEEILAVFGEAILVLFGVGAWMMCTAAYTLISVSNLAYCSCLRNALMIDDFARSRHHAKLFSTAREGKYF</sequence>
<dbReference type="GO" id="GO:0005549">
    <property type="term" value="F:odorant binding"/>
    <property type="evidence" value="ECO:0007669"/>
    <property type="project" value="InterPro"/>
</dbReference>
<keyword evidence="3" id="KW-0716">Sensory transduction</keyword>
<dbReference type="AlphaFoldDB" id="A0A6M3GWM3"/>
<keyword evidence="9" id="KW-0807">Transducer</keyword>